<gene>
    <name evidence="19" type="ORF">CHIRRI_LOCUS9044</name>
</gene>
<dbReference type="Pfam" id="PF13639">
    <property type="entry name" value="zf-RING_2"/>
    <property type="match status" value="1"/>
</dbReference>
<proteinExistence type="predicted"/>
<dbReference type="PROSITE" id="PS50089">
    <property type="entry name" value="ZF_RING_2"/>
    <property type="match status" value="1"/>
</dbReference>
<dbReference type="SUPFAM" id="SSF52025">
    <property type="entry name" value="PA domain"/>
    <property type="match status" value="1"/>
</dbReference>
<keyword evidence="6" id="KW-0479">Metal-binding</keyword>
<evidence type="ECO:0000256" key="8">
    <source>
        <dbReference type="ARBA" id="ARBA00022771"/>
    </source>
</evidence>
<evidence type="ECO:0000256" key="16">
    <source>
        <dbReference type="SAM" id="Phobius"/>
    </source>
</evidence>
<feature type="compositionally biased region" description="Polar residues" evidence="15">
    <location>
        <begin position="486"/>
        <end position="498"/>
    </location>
</feature>
<accession>A0A9N9RYH3</accession>
<dbReference type="Pfam" id="PF02225">
    <property type="entry name" value="PA"/>
    <property type="match status" value="1"/>
</dbReference>
<dbReference type="InterPro" id="IPR013083">
    <property type="entry name" value="Znf_RING/FYVE/PHD"/>
</dbReference>
<evidence type="ECO:0000256" key="12">
    <source>
        <dbReference type="ARBA" id="ARBA00023180"/>
    </source>
</evidence>
<dbReference type="GO" id="GO:0005737">
    <property type="term" value="C:cytoplasm"/>
    <property type="evidence" value="ECO:0007669"/>
    <property type="project" value="UniProtKB-ARBA"/>
</dbReference>
<keyword evidence="12" id="KW-0325">Glycoprotein</keyword>
<keyword evidence="5 16" id="KW-0812">Transmembrane</keyword>
<evidence type="ECO:0000256" key="5">
    <source>
        <dbReference type="ARBA" id="ARBA00022692"/>
    </source>
</evidence>
<feature type="compositionally biased region" description="Low complexity" evidence="15">
    <location>
        <begin position="460"/>
        <end position="477"/>
    </location>
</feature>
<dbReference type="Gene3D" id="3.30.40.10">
    <property type="entry name" value="Zinc/RING finger domain, C3HC4 (zinc finger)"/>
    <property type="match status" value="1"/>
</dbReference>
<evidence type="ECO:0000256" key="2">
    <source>
        <dbReference type="ARBA" id="ARBA00004906"/>
    </source>
</evidence>
<reference evidence="19" key="1">
    <citation type="submission" date="2022-01" db="EMBL/GenBank/DDBJ databases">
        <authorList>
            <person name="King R."/>
        </authorList>
    </citation>
    <scope>NUCLEOTIDE SEQUENCE</scope>
</reference>
<comment type="catalytic activity">
    <reaction evidence="1">
        <text>S-ubiquitinyl-[E2 ubiquitin-conjugating enzyme]-L-cysteine + [acceptor protein]-L-lysine = [E2 ubiquitin-conjugating enzyme]-L-cysteine + N(6)-ubiquitinyl-[acceptor protein]-L-lysine.</text>
        <dbReference type="EC" id="2.3.2.27"/>
    </reaction>
</comment>
<sequence length="524" mass="59272">MHTIISYAVLIFLGIKTSYCDVLVYENPTNRLVEEFQSLAARFGPNFPPNGMRVYAVQGEPPDGCAPMDEAPKNYTVHGTPMRFAAVISRGDCSFADKVRHAQNASFDAVIVYNKDSDALEIMSASDDSDIFIPSLFVGQTSGSIIMFDYNYSRKFFLILNDDFPFNINTHLIIPFCIVIGMCFVIMLGFMISRCVRERRRIMRYRLPTSSLKKLESRKYTKNEIYETCAICLDDYEEGDRLRILPCRHAYHTKCIDVWLTKNRRVCPICKRKVYAIGERRRQRRRRSADSTTDSMSSFDPDDTTPLINPQDNNPNHGTFNENNQEQPQEESEALEAGLQQNQTEASDDEILDGRPLPNQRFNPFNRVENNLPPVADELGVAIEGPNDSIWTKFKRFFKISHQTADDDDPPLLDNTATDDVDIIIRPDSSHTINIARPISGNNILNSNLSGSFREENETLNNNHTNINNSSDNSLSNGQIGDAPNILQSHEPSTSSGSPRRIGVAAIPNLQFLSRPSQNRNRLI</sequence>
<name>A0A9N9RYH3_9DIPT</name>
<dbReference type="FunFam" id="3.30.40.10:FF:000429">
    <property type="entry name" value="E3 ubiquitin-protein ligase RNF13"/>
    <property type="match status" value="1"/>
</dbReference>
<feature type="region of interest" description="Disordered" evidence="15">
    <location>
        <begin position="281"/>
        <end position="361"/>
    </location>
</feature>
<evidence type="ECO:0000313" key="20">
    <source>
        <dbReference type="Proteomes" id="UP001153620"/>
    </source>
</evidence>
<evidence type="ECO:0000256" key="11">
    <source>
        <dbReference type="ARBA" id="ARBA00023136"/>
    </source>
</evidence>
<keyword evidence="10 16" id="KW-1133">Transmembrane helix</keyword>
<evidence type="ECO:0000256" key="7">
    <source>
        <dbReference type="ARBA" id="ARBA00022729"/>
    </source>
</evidence>
<dbReference type="InterPro" id="IPR003137">
    <property type="entry name" value="PA_domain"/>
</dbReference>
<evidence type="ECO:0000256" key="17">
    <source>
        <dbReference type="SAM" id="SignalP"/>
    </source>
</evidence>
<dbReference type="InterPro" id="IPR001841">
    <property type="entry name" value="Znf_RING"/>
</dbReference>
<feature type="signal peptide" evidence="17">
    <location>
        <begin position="1"/>
        <end position="20"/>
    </location>
</feature>
<keyword evidence="20" id="KW-1185">Reference proteome</keyword>
<dbReference type="GO" id="GO:0008270">
    <property type="term" value="F:zinc ion binding"/>
    <property type="evidence" value="ECO:0007669"/>
    <property type="project" value="UniProtKB-KW"/>
</dbReference>
<keyword evidence="8 14" id="KW-0863">Zinc-finger</keyword>
<comment type="subcellular location">
    <subcellularLocation>
        <location evidence="13">Endomembrane system</location>
        <topology evidence="13">Single-pass type I membrane protein</topology>
    </subcellularLocation>
</comment>
<protein>
    <recommendedName>
        <fullName evidence="3">RING-type E3 ubiquitin transferase</fullName>
        <ecNumber evidence="3">2.3.2.27</ecNumber>
    </recommendedName>
</protein>
<dbReference type="AlphaFoldDB" id="A0A9N9RYH3"/>
<feature type="region of interest" description="Disordered" evidence="15">
    <location>
        <begin position="460"/>
        <end position="501"/>
    </location>
</feature>
<feature type="chain" id="PRO_5040158085" description="RING-type E3 ubiquitin transferase" evidence="17">
    <location>
        <begin position="21"/>
        <end position="524"/>
    </location>
</feature>
<dbReference type="SMART" id="SM00184">
    <property type="entry name" value="RING"/>
    <property type="match status" value="1"/>
</dbReference>
<organism evidence="19 20">
    <name type="scientific">Chironomus riparius</name>
    <dbReference type="NCBI Taxonomy" id="315576"/>
    <lineage>
        <taxon>Eukaryota</taxon>
        <taxon>Metazoa</taxon>
        <taxon>Ecdysozoa</taxon>
        <taxon>Arthropoda</taxon>
        <taxon>Hexapoda</taxon>
        <taxon>Insecta</taxon>
        <taxon>Pterygota</taxon>
        <taxon>Neoptera</taxon>
        <taxon>Endopterygota</taxon>
        <taxon>Diptera</taxon>
        <taxon>Nematocera</taxon>
        <taxon>Chironomoidea</taxon>
        <taxon>Chironomidae</taxon>
        <taxon>Chironominae</taxon>
        <taxon>Chironomus</taxon>
    </lineage>
</organism>
<evidence type="ECO:0000256" key="15">
    <source>
        <dbReference type="SAM" id="MobiDB-lite"/>
    </source>
</evidence>
<dbReference type="CDD" id="cd02123">
    <property type="entry name" value="PA_C_RZF_like"/>
    <property type="match status" value="1"/>
</dbReference>
<dbReference type="GO" id="GO:0012505">
    <property type="term" value="C:endomembrane system"/>
    <property type="evidence" value="ECO:0007669"/>
    <property type="project" value="UniProtKB-SubCell"/>
</dbReference>
<evidence type="ECO:0000256" key="3">
    <source>
        <dbReference type="ARBA" id="ARBA00012483"/>
    </source>
</evidence>
<feature type="domain" description="RING-type" evidence="18">
    <location>
        <begin position="229"/>
        <end position="271"/>
    </location>
</feature>
<dbReference type="PANTHER" id="PTHR47168:SF1">
    <property type="entry name" value="OS02G0798600 PROTEIN"/>
    <property type="match status" value="1"/>
</dbReference>
<evidence type="ECO:0000256" key="14">
    <source>
        <dbReference type="PROSITE-ProRule" id="PRU00175"/>
    </source>
</evidence>
<dbReference type="Gene3D" id="3.50.30.30">
    <property type="match status" value="1"/>
</dbReference>
<feature type="compositionally biased region" description="Polar residues" evidence="15">
    <location>
        <begin position="306"/>
        <end position="320"/>
    </location>
</feature>
<feature type="transmembrane region" description="Helical" evidence="16">
    <location>
        <begin position="172"/>
        <end position="196"/>
    </location>
</feature>
<dbReference type="InterPro" id="IPR051653">
    <property type="entry name" value="E3_ligase_sorting_rcpt"/>
</dbReference>
<dbReference type="PANTHER" id="PTHR47168">
    <property type="entry name" value="RING ZINC FINGER DOMAIN SUPERFAMILY PROTEIN-RELATED"/>
    <property type="match status" value="1"/>
</dbReference>
<comment type="pathway">
    <text evidence="2">Protein modification; protein ubiquitination.</text>
</comment>
<dbReference type="SUPFAM" id="SSF57850">
    <property type="entry name" value="RING/U-box"/>
    <property type="match status" value="1"/>
</dbReference>
<dbReference type="InterPro" id="IPR044744">
    <property type="entry name" value="ZNRF4/RNF13/RNF167_PA"/>
</dbReference>
<dbReference type="Proteomes" id="UP001153620">
    <property type="component" value="Chromosome 2"/>
</dbReference>
<keyword evidence="11 16" id="KW-0472">Membrane</keyword>
<evidence type="ECO:0000256" key="1">
    <source>
        <dbReference type="ARBA" id="ARBA00000900"/>
    </source>
</evidence>
<keyword evidence="9" id="KW-0862">Zinc</keyword>
<dbReference type="GO" id="GO:0061630">
    <property type="term" value="F:ubiquitin protein ligase activity"/>
    <property type="evidence" value="ECO:0007669"/>
    <property type="project" value="UniProtKB-EC"/>
</dbReference>
<dbReference type="OrthoDB" id="8062037at2759"/>
<evidence type="ECO:0000256" key="13">
    <source>
        <dbReference type="ARBA" id="ARBA00046288"/>
    </source>
</evidence>
<keyword evidence="4" id="KW-0808">Transferase</keyword>
<reference evidence="19" key="2">
    <citation type="submission" date="2022-10" db="EMBL/GenBank/DDBJ databases">
        <authorList>
            <consortium name="ENA_rothamsted_submissions"/>
            <consortium name="culmorum"/>
            <person name="King R."/>
        </authorList>
    </citation>
    <scope>NUCLEOTIDE SEQUENCE</scope>
</reference>
<evidence type="ECO:0000256" key="10">
    <source>
        <dbReference type="ARBA" id="ARBA00022989"/>
    </source>
</evidence>
<evidence type="ECO:0000313" key="19">
    <source>
        <dbReference type="EMBL" id="CAG9806181.1"/>
    </source>
</evidence>
<dbReference type="InterPro" id="IPR046450">
    <property type="entry name" value="PA_dom_sf"/>
</dbReference>
<dbReference type="FunFam" id="3.50.30.30:FF:000026">
    <property type="entry name" value="E3 ubiquitin-protein ligase RNF13"/>
    <property type="match status" value="1"/>
</dbReference>
<evidence type="ECO:0000256" key="9">
    <source>
        <dbReference type="ARBA" id="ARBA00022833"/>
    </source>
</evidence>
<dbReference type="EC" id="2.3.2.27" evidence="3"/>
<evidence type="ECO:0000256" key="6">
    <source>
        <dbReference type="ARBA" id="ARBA00022723"/>
    </source>
</evidence>
<keyword evidence="7 17" id="KW-0732">Signal</keyword>
<evidence type="ECO:0000259" key="18">
    <source>
        <dbReference type="PROSITE" id="PS50089"/>
    </source>
</evidence>
<evidence type="ECO:0000256" key="4">
    <source>
        <dbReference type="ARBA" id="ARBA00022679"/>
    </source>
</evidence>
<feature type="compositionally biased region" description="Low complexity" evidence="15">
    <location>
        <begin position="290"/>
        <end position="299"/>
    </location>
</feature>
<dbReference type="EMBL" id="OU895878">
    <property type="protein sequence ID" value="CAG9806181.1"/>
    <property type="molecule type" value="Genomic_DNA"/>
</dbReference>